<evidence type="ECO:0000313" key="2">
    <source>
        <dbReference type="EMBL" id="EFQ98330.1"/>
    </source>
</evidence>
<feature type="compositionally biased region" description="Basic residues" evidence="1">
    <location>
        <begin position="153"/>
        <end position="166"/>
    </location>
</feature>
<dbReference type="STRING" id="535722.E5R0D4"/>
<name>E5R0D4_ARTGP</name>
<feature type="region of interest" description="Disordered" evidence="1">
    <location>
        <begin position="139"/>
        <end position="176"/>
    </location>
</feature>
<dbReference type="eggNOG" id="ENOG502SAE9">
    <property type="taxonomic scope" value="Eukaryota"/>
</dbReference>
<dbReference type="Proteomes" id="UP000002669">
    <property type="component" value="Unassembled WGS sequence"/>
</dbReference>
<feature type="region of interest" description="Disordered" evidence="1">
    <location>
        <begin position="1"/>
        <end position="98"/>
    </location>
</feature>
<keyword evidence="3" id="KW-1185">Reference proteome</keyword>
<proteinExistence type="predicted"/>
<organism evidence="3">
    <name type="scientific">Arthroderma gypseum (strain ATCC MYA-4604 / CBS 118893)</name>
    <name type="common">Microsporum gypseum</name>
    <dbReference type="NCBI Taxonomy" id="535722"/>
    <lineage>
        <taxon>Eukaryota</taxon>
        <taxon>Fungi</taxon>
        <taxon>Dikarya</taxon>
        <taxon>Ascomycota</taxon>
        <taxon>Pezizomycotina</taxon>
        <taxon>Eurotiomycetes</taxon>
        <taxon>Eurotiomycetidae</taxon>
        <taxon>Onygenales</taxon>
        <taxon>Arthrodermataceae</taxon>
        <taxon>Nannizzia</taxon>
    </lineage>
</organism>
<gene>
    <name evidence="2" type="ORF">MGYG_01363</name>
</gene>
<reference evidence="3" key="1">
    <citation type="journal article" date="2012" name="MBio">
        <title>Comparative genome analysis of Trichophyton rubrum and related dermatophytes reveals candidate genes involved in infection.</title>
        <authorList>
            <person name="Martinez D.A."/>
            <person name="Oliver B.G."/>
            <person name="Graeser Y."/>
            <person name="Goldberg J.M."/>
            <person name="Li W."/>
            <person name="Martinez-Rossi N.M."/>
            <person name="Monod M."/>
            <person name="Shelest E."/>
            <person name="Barton R.C."/>
            <person name="Birch E."/>
            <person name="Brakhage A.A."/>
            <person name="Chen Z."/>
            <person name="Gurr S.J."/>
            <person name="Heiman D."/>
            <person name="Heitman J."/>
            <person name="Kosti I."/>
            <person name="Rossi A."/>
            <person name="Saif S."/>
            <person name="Samalova M."/>
            <person name="Saunders C.W."/>
            <person name="Shea T."/>
            <person name="Summerbell R.C."/>
            <person name="Xu J."/>
            <person name="Young S."/>
            <person name="Zeng Q."/>
            <person name="Birren B.W."/>
            <person name="Cuomo C.A."/>
            <person name="White T.C."/>
        </authorList>
    </citation>
    <scope>NUCLEOTIDE SEQUENCE [LARGE SCALE GENOMIC DNA]</scope>
    <source>
        <strain evidence="3">ATCC MYA-4604 / CBS 118893</strain>
    </source>
</reference>
<dbReference type="InParanoid" id="E5R0D4"/>
<accession>E5R0D4</accession>
<feature type="region of interest" description="Disordered" evidence="1">
    <location>
        <begin position="345"/>
        <end position="367"/>
    </location>
</feature>
<dbReference type="EMBL" id="DS989822">
    <property type="protein sequence ID" value="EFQ98330.1"/>
    <property type="molecule type" value="Genomic_DNA"/>
</dbReference>
<dbReference type="HOGENOM" id="CLU_016938_0_0_1"/>
<dbReference type="GeneID" id="10032608"/>
<evidence type="ECO:0000256" key="1">
    <source>
        <dbReference type="SAM" id="MobiDB-lite"/>
    </source>
</evidence>
<feature type="compositionally biased region" description="Low complexity" evidence="1">
    <location>
        <begin position="35"/>
        <end position="52"/>
    </location>
</feature>
<dbReference type="OrthoDB" id="5350396at2759"/>
<dbReference type="RefSeq" id="XP_003177282.1">
    <property type="nucleotide sequence ID" value="XM_003177234.1"/>
</dbReference>
<dbReference type="AlphaFoldDB" id="E5R0D4"/>
<evidence type="ECO:0000313" key="3">
    <source>
        <dbReference type="Proteomes" id="UP000002669"/>
    </source>
</evidence>
<dbReference type="OMA" id="TLLRMSM"/>
<protein>
    <submittedName>
        <fullName evidence="2">Uncharacterized protein</fullName>
    </submittedName>
</protein>
<dbReference type="VEuPathDB" id="FungiDB:MGYG_01363"/>
<sequence>MVENRKIFSYFKPAETSPEPKSVAGVKRPSSKDGPCSSSPLTSCPPDLSSPTQERPKQEQVVSEGRSGDTITGAAETTQNQPIAMDEPAVSSFTTLPGSQRVFKDGQIMITASDDDDDYSINSIAVSTDELLARFLGTSGQDKKSDTDMSSSKGRKGSRAKSKSKSGTKGDQTTAVSARHKFSLDDLVADAMQDKEREAQVSAAKVLIRDSVGKYKAKGKNTSGKDDIYASLVSDTSDPVAARRLKDAVLRTEALRQGTSWSFFSDDPPTVDTETFPSQSVDPGSWEAVLRVATEPRDELRFAYISCLQASPESLISSLVQPSHIDRLFATLGARNSALETSEPVVPDIRNVDEEGELSSSPASVEPPPPAARRFLLSVLALLSNLAEKLNALARERSLKILFRLVLDETVMGDGAVRVNTLRAISALFGQSERVLPAVNAHELALNAYKTVKDTSLQCLLLKNIPPITPELALFRCRLASAFLFRDSSPLDKSDTELINLRKISSQLKDERFKVNELRPDDKEPFDFANLAALTTILDVAIDSGTLQSSFSGKEDEIEFNKQVDKLADRVKAIFTSIQDSGASHMKRTEAKESLQALHYRLVYTVRTKPVQKKSFFGASNDDEYTESSGKRDILEKFLGVR</sequence>